<evidence type="ECO:0000256" key="1">
    <source>
        <dbReference type="SAM" id="Phobius"/>
    </source>
</evidence>
<feature type="transmembrane region" description="Helical" evidence="1">
    <location>
        <begin position="12"/>
        <end position="32"/>
    </location>
</feature>
<feature type="transmembrane region" description="Helical" evidence="1">
    <location>
        <begin position="38"/>
        <end position="57"/>
    </location>
</feature>
<proteinExistence type="predicted"/>
<evidence type="ECO:0000313" key="3">
    <source>
        <dbReference type="Proteomes" id="UP000294614"/>
    </source>
</evidence>
<comment type="caution">
    <text evidence="2">The sequence shown here is derived from an EMBL/GenBank/DDBJ whole genome shotgun (WGS) entry which is preliminary data.</text>
</comment>
<dbReference type="OrthoDB" id="9990921at2"/>
<keyword evidence="1" id="KW-0472">Membrane</keyword>
<dbReference type="AlphaFoldDB" id="A0A4R1K2Y4"/>
<keyword evidence="1" id="KW-1133">Transmembrane helix</keyword>
<protein>
    <submittedName>
        <fullName evidence="2">Uncharacterized protein</fullName>
    </submittedName>
</protein>
<sequence>MNKTIQSFQIIPHIKIFVIIFVILFMATPMGLFVNTKISIDTIFSGFLALVGFLFTARTFITFKLHEVIYGNPAYQQHVKQAQEEGAYKKELYDPLKTLDSDLAKITLFSLVAVVIFFLFSFFQTMPKGFNNLYLYEMIGDKTFYQQVGCFKAIEIQLISTFAFSYFFVTFYAILKALKSINSNIQDIIDHWEKQSKA</sequence>
<dbReference type="Proteomes" id="UP000294614">
    <property type="component" value="Unassembled WGS sequence"/>
</dbReference>
<evidence type="ECO:0000313" key="2">
    <source>
        <dbReference type="EMBL" id="TCK58426.1"/>
    </source>
</evidence>
<feature type="transmembrane region" description="Helical" evidence="1">
    <location>
        <begin position="156"/>
        <end position="175"/>
    </location>
</feature>
<feature type="transmembrane region" description="Helical" evidence="1">
    <location>
        <begin position="106"/>
        <end position="126"/>
    </location>
</feature>
<dbReference type="EMBL" id="SMGG01000007">
    <property type="protein sequence ID" value="TCK58426.1"/>
    <property type="molecule type" value="Genomic_DNA"/>
</dbReference>
<reference evidence="2 3" key="1">
    <citation type="submission" date="2019-03" db="EMBL/GenBank/DDBJ databases">
        <title>Genomic Encyclopedia of Type Strains, Phase IV (KMG-IV): sequencing the most valuable type-strain genomes for metagenomic binning, comparative biology and taxonomic classification.</title>
        <authorList>
            <person name="Goeker M."/>
        </authorList>
    </citation>
    <scope>NUCLEOTIDE SEQUENCE [LARGE SCALE GENOMIC DNA]</scope>
    <source>
        <strain evidence="2 3">DSM 24984</strain>
    </source>
</reference>
<keyword evidence="1" id="KW-0812">Transmembrane</keyword>
<name>A0A4R1K2Y4_9BACT</name>
<organism evidence="2 3">
    <name type="scientific">Seleniivibrio woodruffii</name>
    <dbReference type="NCBI Taxonomy" id="1078050"/>
    <lineage>
        <taxon>Bacteria</taxon>
        <taxon>Pseudomonadati</taxon>
        <taxon>Deferribacterota</taxon>
        <taxon>Deferribacteres</taxon>
        <taxon>Deferribacterales</taxon>
        <taxon>Geovibrionaceae</taxon>
        <taxon>Seleniivibrio</taxon>
    </lineage>
</organism>
<gene>
    <name evidence="2" type="ORF">C8D98_2628</name>
</gene>
<dbReference type="RefSeq" id="WP_132874595.1">
    <property type="nucleotide sequence ID" value="NZ_SMGG01000007.1"/>
</dbReference>
<accession>A0A4R1K2Y4</accession>
<keyword evidence="3" id="KW-1185">Reference proteome</keyword>